<evidence type="ECO:0000256" key="1">
    <source>
        <dbReference type="SAM" id="SignalP"/>
    </source>
</evidence>
<feature type="chain" id="PRO_5045086361" description="Lipoprotein" evidence="1">
    <location>
        <begin position="20"/>
        <end position="160"/>
    </location>
</feature>
<dbReference type="RefSeq" id="WP_186996224.1">
    <property type="nucleotide sequence ID" value="NZ_JACOQK010000001.1"/>
</dbReference>
<reference evidence="2 3" key="1">
    <citation type="submission" date="2020-08" db="EMBL/GenBank/DDBJ databases">
        <title>Genome public.</title>
        <authorList>
            <person name="Liu C."/>
            <person name="Sun Q."/>
        </authorList>
    </citation>
    <scope>NUCLEOTIDE SEQUENCE [LARGE SCALE GENOMIC DNA]</scope>
    <source>
        <strain evidence="2 3">NSJ-27</strain>
    </source>
</reference>
<feature type="signal peptide" evidence="1">
    <location>
        <begin position="1"/>
        <end position="19"/>
    </location>
</feature>
<gene>
    <name evidence="2" type="ORF">H8Z77_03770</name>
</gene>
<name>A0ABR7IPU1_9CLOT</name>
<comment type="caution">
    <text evidence="2">The sequence shown here is derived from an EMBL/GenBank/DDBJ whole genome shotgun (WGS) entry which is preliminary data.</text>
</comment>
<sequence length="160" mass="17754">MKRLVLIILSLLISVSLCGCVFHTEDRERIKDTVLNNFNNFISDIGRHQLTSDRDLIGERNRRDDYTGKYTALCDHQTGKDVVFGGTSIQTCTVSVAGNIQPMAGTAQIRVRMGTEVTILTPEADGSFHTTFSFTGGGNYIMVDYEDFSGSVELNVEYQT</sequence>
<evidence type="ECO:0000313" key="2">
    <source>
        <dbReference type="EMBL" id="MBC5787142.1"/>
    </source>
</evidence>
<keyword evidence="3" id="KW-1185">Reference proteome</keyword>
<evidence type="ECO:0008006" key="4">
    <source>
        <dbReference type="Google" id="ProtNLM"/>
    </source>
</evidence>
<dbReference type="EMBL" id="JACOQK010000001">
    <property type="protein sequence ID" value="MBC5787142.1"/>
    <property type="molecule type" value="Genomic_DNA"/>
</dbReference>
<keyword evidence="1" id="KW-0732">Signal</keyword>
<evidence type="ECO:0000313" key="3">
    <source>
        <dbReference type="Proteomes" id="UP000649151"/>
    </source>
</evidence>
<organism evidence="2 3">
    <name type="scientific">Clostridium facile</name>
    <dbReference type="NCBI Taxonomy" id="2763035"/>
    <lineage>
        <taxon>Bacteria</taxon>
        <taxon>Bacillati</taxon>
        <taxon>Bacillota</taxon>
        <taxon>Clostridia</taxon>
        <taxon>Eubacteriales</taxon>
        <taxon>Clostridiaceae</taxon>
        <taxon>Clostridium</taxon>
    </lineage>
</organism>
<proteinExistence type="predicted"/>
<dbReference type="PROSITE" id="PS51257">
    <property type="entry name" value="PROKAR_LIPOPROTEIN"/>
    <property type="match status" value="1"/>
</dbReference>
<dbReference type="Proteomes" id="UP000649151">
    <property type="component" value="Unassembled WGS sequence"/>
</dbReference>
<protein>
    <recommendedName>
        <fullName evidence="4">Lipoprotein</fullName>
    </recommendedName>
</protein>
<accession>A0ABR7IPU1</accession>